<sequence>MGQSMAAGLNVGCSSVTISLQVTTLTLRFPGGSLHMSSTRAELHTVLDCDLVNKYLDLIHALEGAGAKVHFTWIPSHVGIHYMKRQTVLFSVPFKTTQLTLALSTLWAMLRVALRTLYIAY</sequence>
<keyword evidence="2" id="KW-1185">Reference proteome</keyword>
<protein>
    <submittedName>
        <fullName evidence="1">Uncharacterized protein</fullName>
    </submittedName>
</protein>
<proteinExistence type="predicted"/>
<dbReference type="EMBL" id="VSRR010007242">
    <property type="protein sequence ID" value="MPC46508.1"/>
    <property type="molecule type" value="Genomic_DNA"/>
</dbReference>
<accession>A0A5B7FNL5</accession>
<evidence type="ECO:0000313" key="1">
    <source>
        <dbReference type="EMBL" id="MPC46508.1"/>
    </source>
</evidence>
<organism evidence="1 2">
    <name type="scientific">Portunus trituberculatus</name>
    <name type="common">Swimming crab</name>
    <name type="synonym">Neptunus trituberculatus</name>
    <dbReference type="NCBI Taxonomy" id="210409"/>
    <lineage>
        <taxon>Eukaryota</taxon>
        <taxon>Metazoa</taxon>
        <taxon>Ecdysozoa</taxon>
        <taxon>Arthropoda</taxon>
        <taxon>Crustacea</taxon>
        <taxon>Multicrustacea</taxon>
        <taxon>Malacostraca</taxon>
        <taxon>Eumalacostraca</taxon>
        <taxon>Eucarida</taxon>
        <taxon>Decapoda</taxon>
        <taxon>Pleocyemata</taxon>
        <taxon>Brachyura</taxon>
        <taxon>Eubrachyura</taxon>
        <taxon>Portunoidea</taxon>
        <taxon>Portunidae</taxon>
        <taxon>Portuninae</taxon>
        <taxon>Portunus</taxon>
    </lineage>
</organism>
<reference evidence="1 2" key="1">
    <citation type="submission" date="2019-05" db="EMBL/GenBank/DDBJ databases">
        <title>Another draft genome of Portunus trituberculatus and its Hox gene families provides insights of decapod evolution.</title>
        <authorList>
            <person name="Jeong J.-H."/>
            <person name="Song I."/>
            <person name="Kim S."/>
            <person name="Choi T."/>
            <person name="Kim D."/>
            <person name="Ryu S."/>
            <person name="Kim W."/>
        </authorList>
    </citation>
    <scope>NUCLEOTIDE SEQUENCE [LARGE SCALE GENOMIC DNA]</scope>
    <source>
        <tissue evidence="1">Muscle</tissue>
    </source>
</reference>
<name>A0A5B7FNL5_PORTR</name>
<dbReference type="Proteomes" id="UP000324222">
    <property type="component" value="Unassembled WGS sequence"/>
</dbReference>
<dbReference type="AlphaFoldDB" id="A0A5B7FNL5"/>
<comment type="caution">
    <text evidence="1">The sequence shown here is derived from an EMBL/GenBank/DDBJ whole genome shotgun (WGS) entry which is preliminary data.</text>
</comment>
<evidence type="ECO:0000313" key="2">
    <source>
        <dbReference type="Proteomes" id="UP000324222"/>
    </source>
</evidence>
<gene>
    <name evidence="1" type="ORF">E2C01_040228</name>
</gene>